<dbReference type="InterPro" id="IPR043129">
    <property type="entry name" value="ATPase_NBD"/>
</dbReference>
<dbReference type="FunFam" id="3.30.420.40:FF:000137">
    <property type="entry name" value="Actin-related protein 4"/>
    <property type="match status" value="1"/>
</dbReference>
<comment type="caution">
    <text evidence="13">The sequence shown here is derived from an EMBL/GenBank/DDBJ whole genome shotgun (WGS) entry which is preliminary data.</text>
</comment>
<evidence type="ECO:0000256" key="3">
    <source>
        <dbReference type="ARBA" id="ARBA00022853"/>
    </source>
</evidence>
<dbReference type="CDD" id="cd13395">
    <property type="entry name" value="ASKHA_NBD_Arp4_ACTL6-like"/>
    <property type="match status" value="1"/>
</dbReference>
<dbReference type="GO" id="GO:0006281">
    <property type="term" value="P:DNA repair"/>
    <property type="evidence" value="ECO:0007669"/>
    <property type="project" value="UniProtKB-KW"/>
</dbReference>
<dbReference type="AlphaFoldDB" id="A0A2K1QSV6"/>
<sequence>MSNQAATHLSSVPPQAQEYAGDEINALVLDAGANTIRAGFAGEDVPKSVVPSFYGSHSTSDGASKLLFGDNSIHNPLDDMEIKNPFDKESLIEDWDVAAKLFEYTITSRLTGHPPTAPSKNGLNDANGADGDGDVDMDKVVEQAERPMEENPLLMSEPAWNPTKSREKTMEVVFENWGVPAFWMGRTGMLASFSAGKPNALVIDVGANQTSVTPVIDGFFTKKATQRSPLGSNWISNQLRIQFSQMSPNVPLIPHYMVKSKAQVDAGEPSKASYVQFATPPSASFRRLQEERVLTSFKESMVQVWSGPGRLDAADPSGAHHNLEHAKSLPPRPFEMPDGWNQVFGVERFRVVEGLFDAKAALRDANSPAPEDKHTIPELVKAALNGVDVDQRALLLNQIVLTGAGSLIERLPERIQQELAILYPNPRVRVHTSSSATDRKFGAWIGGSVLASLGTFHQMWISKKEYEEHGAGIVEKRCK</sequence>
<feature type="compositionally biased region" description="Low complexity" evidence="12">
    <location>
        <begin position="120"/>
        <end position="129"/>
    </location>
</feature>
<dbReference type="Gene3D" id="3.30.420.40">
    <property type="match status" value="4"/>
</dbReference>
<evidence type="ECO:0000256" key="12">
    <source>
        <dbReference type="SAM" id="MobiDB-lite"/>
    </source>
</evidence>
<evidence type="ECO:0000256" key="5">
    <source>
        <dbReference type="ARBA" id="ARBA00023159"/>
    </source>
</evidence>
<evidence type="ECO:0000256" key="1">
    <source>
        <dbReference type="ARBA" id="ARBA00004123"/>
    </source>
</evidence>
<evidence type="ECO:0000256" key="6">
    <source>
        <dbReference type="ARBA" id="ARBA00023163"/>
    </source>
</evidence>
<comment type="similarity">
    <text evidence="9">Belongs to the actin family. ARP4 subfamily.</text>
</comment>
<keyword evidence="6" id="KW-0804">Transcription</keyword>
<evidence type="ECO:0000256" key="7">
    <source>
        <dbReference type="ARBA" id="ARBA00023204"/>
    </source>
</evidence>
<evidence type="ECO:0000256" key="8">
    <source>
        <dbReference type="ARBA" id="ARBA00023242"/>
    </source>
</evidence>
<evidence type="ECO:0000256" key="2">
    <source>
        <dbReference type="ARBA" id="ARBA00022763"/>
    </source>
</evidence>
<protein>
    <recommendedName>
        <fullName evidence="11">Actin-related protein 4</fullName>
    </recommendedName>
</protein>
<organism evidence="13 14">
    <name type="scientific">Sphaceloma murrayae</name>
    <dbReference type="NCBI Taxonomy" id="2082308"/>
    <lineage>
        <taxon>Eukaryota</taxon>
        <taxon>Fungi</taxon>
        <taxon>Dikarya</taxon>
        <taxon>Ascomycota</taxon>
        <taxon>Pezizomycotina</taxon>
        <taxon>Dothideomycetes</taxon>
        <taxon>Dothideomycetidae</taxon>
        <taxon>Myriangiales</taxon>
        <taxon>Elsinoaceae</taxon>
        <taxon>Sphaceloma</taxon>
    </lineage>
</organism>
<dbReference type="STRING" id="2082308.A0A2K1QSV6"/>
<dbReference type="GO" id="GO:0005634">
    <property type="term" value="C:nucleus"/>
    <property type="evidence" value="ECO:0007669"/>
    <property type="project" value="UniProtKB-SubCell"/>
</dbReference>
<dbReference type="InterPro" id="IPR004001">
    <property type="entry name" value="Actin_CS"/>
</dbReference>
<keyword evidence="2" id="KW-0227">DNA damage</keyword>
<keyword evidence="5" id="KW-0010">Activator</keyword>
<dbReference type="SMART" id="SM00268">
    <property type="entry name" value="ACTIN"/>
    <property type="match status" value="1"/>
</dbReference>
<keyword evidence="3" id="KW-0156">Chromatin regulator</keyword>
<evidence type="ECO:0000256" key="9">
    <source>
        <dbReference type="ARBA" id="ARBA00038320"/>
    </source>
</evidence>
<keyword evidence="4" id="KW-0805">Transcription regulation</keyword>
<dbReference type="PROSITE" id="PS00432">
    <property type="entry name" value="ACTINS_2"/>
    <property type="match status" value="1"/>
</dbReference>
<comment type="subunit">
    <text evidence="10">Component of the NuA4 histone acetyltransferase complex, of the INO80 chromatin remodeling complex, and of the SWR1 chromatin remodeling complex.</text>
</comment>
<proteinExistence type="inferred from homology"/>
<dbReference type="OrthoDB" id="5132116at2759"/>
<dbReference type="Pfam" id="PF00022">
    <property type="entry name" value="Actin"/>
    <property type="match status" value="1"/>
</dbReference>
<dbReference type="SUPFAM" id="SSF53067">
    <property type="entry name" value="Actin-like ATPase domain"/>
    <property type="match status" value="2"/>
</dbReference>
<keyword evidence="7" id="KW-0234">DNA repair</keyword>
<dbReference type="InterPro" id="IPR004000">
    <property type="entry name" value="Actin"/>
</dbReference>
<dbReference type="EMBL" id="NKHZ01000047">
    <property type="protein sequence ID" value="PNS17953.1"/>
    <property type="molecule type" value="Genomic_DNA"/>
</dbReference>
<evidence type="ECO:0000313" key="14">
    <source>
        <dbReference type="Proteomes" id="UP000243797"/>
    </source>
</evidence>
<accession>A0A2K1QSV6</accession>
<evidence type="ECO:0000313" key="13">
    <source>
        <dbReference type="EMBL" id="PNS17953.1"/>
    </source>
</evidence>
<reference evidence="13 14" key="1">
    <citation type="submission" date="2017-06" db="EMBL/GenBank/DDBJ databases">
        <title>Draft genome sequence of a variant of Elsinoe murrayae.</title>
        <authorList>
            <person name="Cheng Q."/>
        </authorList>
    </citation>
    <scope>NUCLEOTIDE SEQUENCE [LARGE SCALE GENOMIC DNA]</scope>
    <source>
        <strain evidence="13 14">CQ-2017a</strain>
    </source>
</reference>
<dbReference type="FunCoup" id="A0A2K1QSV6">
    <property type="interactions" value="270"/>
</dbReference>
<name>A0A2K1QSV6_9PEZI</name>
<dbReference type="GO" id="GO:0006325">
    <property type="term" value="P:chromatin organization"/>
    <property type="evidence" value="ECO:0007669"/>
    <property type="project" value="UniProtKB-KW"/>
</dbReference>
<gene>
    <name evidence="13" type="ORF">CAC42_3912</name>
</gene>
<evidence type="ECO:0000256" key="4">
    <source>
        <dbReference type="ARBA" id="ARBA00023015"/>
    </source>
</evidence>
<dbReference type="InParanoid" id="A0A2K1QSV6"/>
<dbReference type="PANTHER" id="PTHR11937">
    <property type="entry name" value="ACTIN"/>
    <property type="match status" value="1"/>
</dbReference>
<dbReference type="Gene3D" id="3.90.640.10">
    <property type="entry name" value="Actin, Chain A, domain 4"/>
    <property type="match status" value="1"/>
</dbReference>
<comment type="subcellular location">
    <subcellularLocation>
        <location evidence="1">Nucleus</location>
    </subcellularLocation>
</comment>
<keyword evidence="14" id="KW-1185">Reference proteome</keyword>
<evidence type="ECO:0000256" key="10">
    <source>
        <dbReference type="ARBA" id="ARBA00038661"/>
    </source>
</evidence>
<feature type="region of interest" description="Disordered" evidence="12">
    <location>
        <begin position="110"/>
        <end position="135"/>
    </location>
</feature>
<evidence type="ECO:0000256" key="11">
    <source>
        <dbReference type="ARBA" id="ARBA00041020"/>
    </source>
</evidence>
<dbReference type="Proteomes" id="UP000243797">
    <property type="component" value="Unassembled WGS sequence"/>
</dbReference>
<keyword evidence="8" id="KW-0539">Nucleus</keyword>